<keyword evidence="1" id="KW-0812">Transmembrane</keyword>
<name>A0A2P2PMJ8_RHIMU</name>
<evidence type="ECO:0000256" key="1">
    <source>
        <dbReference type="SAM" id="Phobius"/>
    </source>
</evidence>
<accession>A0A2P2PMJ8</accession>
<organism evidence="2">
    <name type="scientific">Rhizophora mucronata</name>
    <name type="common">Asiatic mangrove</name>
    <dbReference type="NCBI Taxonomy" id="61149"/>
    <lineage>
        <taxon>Eukaryota</taxon>
        <taxon>Viridiplantae</taxon>
        <taxon>Streptophyta</taxon>
        <taxon>Embryophyta</taxon>
        <taxon>Tracheophyta</taxon>
        <taxon>Spermatophyta</taxon>
        <taxon>Magnoliopsida</taxon>
        <taxon>eudicotyledons</taxon>
        <taxon>Gunneridae</taxon>
        <taxon>Pentapetalae</taxon>
        <taxon>rosids</taxon>
        <taxon>fabids</taxon>
        <taxon>Malpighiales</taxon>
        <taxon>Rhizophoraceae</taxon>
        <taxon>Rhizophora</taxon>
    </lineage>
</organism>
<protein>
    <submittedName>
        <fullName evidence="2">Uncharacterized protein</fullName>
    </submittedName>
</protein>
<feature type="transmembrane region" description="Helical" evidence="1">
    <location>
        <begin position="12"/>
        <end position="31"/>
    </location>
</feature>
<keyword evidence="1" id="KW-1133">Transmembrane helix</keyword>
<proteinExistence type="predicted"/>
<evidence type="ECO:0000313" key="2">
    <source>
        <dbReference type="EMBL" id="MBX55885.1"/>
    </source>
</evidence>
<reference evidence="2" key="1">
    <citation type="submission" date="2018-02" db="EMBL/GenBank/DDBJ databases">
        <title>Rhizophora mucronata_Transcriptome.</title>
        <authorList>
            <person name="Meera S.P."/>
            <person name="Sreeshan A."/>
            <person name="Augustine A."/>
        </authorList>
    </citation>
    <scope>NUCLEOTIDE SEQUENCE</scope>
    <source>
        <tissue evidence="2">Leaf</tissue>
    </source>
</reference>
<dbReference type="AlphaFoldDB" id="A0A2P2PMJ8"/>
<sequence>MSRKCLGGVSSYLWMTETFLFNLFISILIYVNQVLLYPVESYGPYGQRSVIICAKDRLTPRNYPRDPGTPAMSPL</sequence>
<keyword evidence="1" id="KW-0472">Membrane</keyword>
<dbReference type="EMBL" id="GGEC01075401">
    <property type="protein sequence ID" value="MBX55885.1"/>
    <property type="molecule type" value="Transcribed_RNA"/>
</dbReference>